<sequence>MPSFDIVSEVDLQTVDNAINAAKKEIETRFDFKGTGSEVNLDKKNLVINLTTENDFRIDQMEKVLIGRFVKARIDPQSLDLSKEFYTSGKVVKKEIPVRQGIDRETAKKIVKAIKDAKIKVEVQIMDDKVRATSKSIDNLQETMAVCRQGDFGLALQYINMK</sequence>
<dbReference type="EMBL" id="JAAGVY010000002">
    <property type="protein sequence ID" value="NEN22228.1"/>
    <property type="molecule type" value="Genomic_DNA"/>
</dbReference>
<dbReference type="PANTHER" id="PTHR30476:SF0">
    <property type="entry name" value="UPF0234 PROTEIN YAJQ"/>
    <property type="match status" value="1"/>
</dbReference>
<evidence type="ECO:0000256" key="2">
    <source>
        <dbReference type="ARBA" id="ARBA00093450"/>
    </source>
</evidence>
<dbReference type="RefSeq" id="WP_163282950.1">
    <property type="nucleotide sequence ID" value="NZ_JAAGVY010000002.1"/>
</dbReference>
<dbReference type="Gene3D" id="3.30.70.860">
    <property type="match status" value="1"/>
</dbReference>
<dbReference type="InterPro" id="IPR035570">
    <property type="entry name" value="UPF0234_N"/>
</dbReference>
<dbReference type="AlphaFoldDB" id="A0A7K3WL21"/>
<dbReference type="CDD" id="cd11740">
    <property type="entry name" value="YajQ_like"/>
    <property type="match status" value="1"/>
</dbReference>
<protein>
    <recommendedName>
        <fullName evidence="3">Nucleotide-binding protein G3O08_01755</fullName>
    </recommendedName>
</protein>
<dbReference type="InterPro" id="IPR035571">
    <property type="entry name" value="UPF0234-like_C"/>
</dbReference>
<reference evidence="4 5" key="1">
    <citation type="submission" date="2020-02" db="EMBL/GenBank/DDBJ databases">
        <title>Out from the shadows clarifying the taxonomy of the family Cryomorphaceae and related taxa by utilizing the GTDB taxonomic framework.</title>
        <authorList>
            <person name="Bowman J.P."/>
        </authorList>
    </citation>
    <scope>NUCLEOTIDE SEQUENCE [LARGE SCALE GENOMIC DNA]</scope>
    <source>
        <strain evidence="4 5">QSSC 1-22</strain>
    </source>
</reference>
<dbReference type="NCBIfam" id="NF003819">
    <property type="entry name" value="PRK05412.1"/>
    <property type="match status" value="1"/>
</dbReference>
<evidence type="ECO:0000256" key="3">
    <source>
        <dbReference type="HAMAP-Rule" id="MF_00632"/>
    </source>
</evidence>
<dbReference type="HAMAP" id="MF_00632">
    <property type="entry name" value="UPF0234"/>
    <property type="match status" value="1"/>
</dbReference>
<dbReference type="Proteomes" id="UP000486602">
    <property type="component" value="Unassembled WGS sequence"/>
</dbReference>
<name>A0A7K3WL21_9FLAO</name>
<gene>
    <name evidence="4" type="ORF">G3O08_01755</name>
</gene>
<evidence type="ECO:0000256" key="1">
    <source>
        <dbReference type="ARBA" id="ARBA00022741"/>
    </source>
</evidence>
<comment type="similarity">
    <text evidence="2 3">Belongs to the YajQ family.</text>
</comment>
<comment type="function">
    <text evidence="3">Nucleotide-binding protein.</text>
</comment>
<keyword evidence="1 3" id="KW-0547">Nucleotide-binding</keyword>
<keyword evidence="5" id="KW-1185">Reference proteome</keyword>
<dbReference type="InterPro" id="IPR007551">
    <property type="entry name" value="YajQ/Smlt4090-like"/>
</dbReference>
<dbReference type="PANTHER" id="PTHR30476">
    <property type="entry name" value="UPF0234 PROTEIN YAJQ"/>
    <property type="match status" value="1"/>
</dbReference>
<evidence type="ECO:0000313" key="4">
    <source>
        <dbReference type="EMBL" id="NEN22228.1"/>
    </source>
</evidence>
<dbReference type="InterPro" id="IPR036183">
    <property type="entry name" value="YajQ-like_sf"/>
</dbReference>
<comment type="caution">
    <text evidence="4">The sequence shown here is derived from an EMBL/GenBank/DDBJ whole genome shotgun (WGS) entry which is preliminary data.</text>
</comment>
<proteinExistence type="inferred from homology"/>
<dbReference type="GO" id="GO:0005829">
    <property type="term" value="C:cytosol"/>
    <property type="evidence" value="ECO:0007669"/>
    <property type="project" value="TreeGrafter"/>
</dbReference>
<dbReference type="Gene3D" id="3.30.70.990">
    <property type="entry name" value="YajQ-like, domain 2"/>
    <property type="match status" value="1"/>
</dbReference>
<evidence type="ECO:0000313" key="5">
    <source>
        <dbReference type="Proteomes" id="UP000486602"/>
    </source>
</evidence>
<accession>A0A7K3WL21</accession>
<dbReference type="Pfam" id="PF04461">
    <property type="entry name" value="YajQ"/>
    <property type="match status" value="1"/>
</dbReference>
<dbReference type="GO" id="GO:0000166">
    <property type="term" value="F:nucleotide binding"/>
    <property type="evidence" value="ECO:0007669"/>
    <property type="project" value="UniProtKB-UniRule"/>
</dbReference>
<dbReference type="SUPFAM" id="SSF89963">
    <property type="entry name" value="YajQ-like"/>
    <property type="match status" value="2"/>
</dbReference>
<organism evidence="4 5">
    <name type="scientific">Cryomorpha ignava</name>
    <dbReference type="NCBI Taxonomy" id="101383"/>
    <lineage>
        <taxon>Bacteria</taxon>
        <taxon>Pseudomonadati</taxon>
        <taxon>Bacteroidota</taxon>
        <taxon>Flavobacteriia</taxon>
        <taxon>Flavobacteriales</taxon>
        <taxon>Cryomorphaceae</taxon>
        <taxon>Cryomorpha</taxon>
    </lineage>
</organism>